<sequence length="105" mass="11999">DGPIKNLPPVEKKTTDFITNTIDPEIFSAIQLNEACRLLEEGVLKSYELIDKVLFKGSFMPGPFALGKTKYKEWAEKLDDFAEKSGKTYLKPCDMMKLGRFLDYK</sequence>
<feature type="non-terminal residue" evidence="1">
    <location>
        <position position="1"/>
    </location>
</feature>
<protein>
    <recommendedName>
        <fullName evidence="2">3-hydroxyacyl-CoA dehydrogenase C-terminal domain-containing protein</fullName>
    </recommendedName>
</protein>
<proteinExistence type="predicted"/>
<dbReference type="InterPro" id="IPR013328">
    <property type="entry name" value="6PGD_dom2"/>
</dbReference>
<dbReference type="Gene3D" id="1.10.1040.10">
    <property type="entry name" value="N-(1-d-carboxylethyl)-l-norvaline Dehydrogenase, domain 2"/>
    <property type="match status" value="1"/>
</dbReference>
<reference evidence="1" key="1">
    <citation type="journal article" date="2014" name="Front. Microbiol.">
        <title>High frequency of phylogenetically diverse reductive dehalogenase-homologous genes in deep subseafloor sedimentary metagenomes.</title>
        <authorList>
            <person name="Kawai M."/>
            <person name="Futagami T."/>
            <person name="Toyoda A."/>
            <person name="Takaki Y."/>
            <person name="Nishi S."/>
            <person name="Hori S."/>
            <person name="Arai W."/>
            <person name="Tsubouchi T."/>
            <person name="Morono Y."/>
            <person name="Uchiyama I."/>
            <person name="Ito T."/>
            <person name="Fujiyama A."/>
            <person name="Inagaki F."/>
            <person name="Takami H."/>
        </authorList>
    </citation>
    <scope>NUCLEOTIDE SEQUENCE</scope>
    <source>
        <strain evidence="1">Expedition CK06-06</strain>
    </source>
</reference>
<evidence type="ECO:0000313" key="1">
    <source>
        <dbReference type="EMBL" id="GAG05632.1"/>
    </source>
</evidence>
<comment type="caution">
    <text evidence="1">The sequence shown here is derived from an EMBL/GenBank/DDBJ whole genome shotgun (WGS) entry which is preliminary data.</text>
</comment>
<gene>
    <name evidence="1" type="ORF">S01H1_36582</name>
</gene>
<dbReference type="SUPFAM" id="SSF48179">
    <property type="entry name" value="6-phosphogluconate dehydrogenase C-terminal domain-like"/>
    <property type="match status" value="1"/>
</dbReference>
<dbReference type="InterPro" id="IPR008927">
    <property type="entry name" value="6-PGluconate_DH-like_C_sf"/>
</dbReference>
<accession>X0V2J4</accession>
<evidence type="ECO:0008006" key="2">
    <source>
        <dbReference type="Google" id="ProtNLM"/>
    </source>
</evidence>
<dbReference type="AlphaFoldDB" id="X0V2J4"/>
<organism evidence="1">
    <name type="scientific">marine sediment metagenome</name>
    <dbReference type="NCBI Taxonomy" id="412755"/>
    <lineage>
        <taxon>unclassified sequences</taxon>
        <taxon>metagenomes</taxon>
        <taxon>ecological metagenomes</taxon>
    </lineage>
</organism>
<name>X0V2J4_9ZZZZ</name>
<dbReference type="EMBL" id="BARS01022927">
    <property type="protein sequence ID" value="GAG05632.1"/>
    <property type="molecule type" value="Genomic_DNA"/>
</dbReference>